<dbReference type="RefSeq" id="WP_281741968.1">
    <property type="nucleotide sequence ID" value="NZ_AP026973.1"/>
</dbReference>
<dbReference type="Proteomes" id="UP001211097">
    <property type="component" value="Chromosome"/>
</dbReference>
<dbReference type="SUPFAM" id="SSF55331">
    <property type="entry name" value="Tautomerase/MIF"/>
    <property type="match status" value="1"/>
</dbReference>
<dbReference type="KEGG" id="pyt:PKF023_13770"/>
<reference evidence="1" key="1">
    <citation type="submission" date="2022-11" db="EMBL/GenBank/DDBJ databases">
        <title>Complete Genome Sequences of three Polynucleobacter sp. Subcluster PnecC Strains KF022, KF023, and KF032 Isolated from a Shallow Eutrophic Lake in Japan.</title>
        <authorList>
            <person name="Ogata Y."/>
            <person name="Watanabe K."/>
            <person name="Takemine S."/>
            <person name="Shindo C."/>
            <person name="Kurokawa R."/>
            <person name="Suda W."/>
        </authorList>
    </citation>
    <scope>NUCLEOTIDE SEQUENCE</scope>
    <source>
        <strain evidence="1">KF023</strain>
    </source>
</reference>
<dbReference type="PANTHER" id="PTHR35530">
    <property type="entry name" value="TAUTOMERASE-RELATED"/>
    <property type="match status" value="1"/>
</dbReference>
<accession>A0A9C7CTZ9</accession>
<dbReference type="Gene3D" id="3.30.429.10">
    <property type="entry name" value="Macrophage Migration Inhibitory Factor"/>
    <property type="match status" value="2"/>
</dbReference>
<protein>
    <submittedName>
        <fullName evidence="1">4-oxalocrotonate tautomerase</fullName>
    </submittedName>
</protein>
<name>A0A9C7CTZ9_9BURK</name>
<dbReference type="EMBL" id="AP026973">
    <property type="protein sequence ID" value="BDT77574.1"/>
    <property type="molecule type" value="Genomic_DNA"/>
</dbReference>
<sequence length="129" mass="14827">MPILNVKVSGQKNIATTKAINELLLDLTHRILGKKKEVTSIAIDYVDPDYWFVGGKPLSEQDKSSFYFDIKVTDETNTKDEKAQYIEEAFSGFERILGSLHEESYIYVQDVRATSYGYGGKTQEYRYHQ</sequence>
<gene>
    <name evidence="1" type="ORF">PKF023_13770</name>
</gene>
<dbReference type="PANTHER" id="PTHR35530:SF1">
    <property type="entry name" value="2-HYDROXYMUCONATE TAUTOMERASE"/>
    <property type="match status" value="1"/>
</dbReference>
<proteinExistence type="predicted"/>
<organism evidence="1">
    <name type="scientific">Polynucleobacter yangtzensis</name>
    <dbReference type="NCBI Taxonomy" id="1743159"/>
    <lineage>
        <taxon>Bacteria</taxon>
        <taxon>Pseudomonadati</taxon>
        <taxon>Pseudomonadota</taxon>
        <taxon>Betaproteobacteria</taxon>
        <taxon>Burkholderiales</taxon>
        <taxon>Burkholderiaceae</taxon>
        <taxon>Polynucleobacter</taxon>
    </lineage>
</organism>
<evidence type="ECO:0000313" key="1">
    <source>
        <dbReference type="EMBL" id="BDT77574.1"/>
    </source>
</evidence>
<dbReference type="InterPro" id="IPR014347">
    <property type="entry name" value="Tautomerase/MIF_sf"/>
</dbReference>
<dbReference type="AlphaFoldDB" id="A0A9C7CTZ9"/>